<evidence type="ECO:0008006" key="6">
    <source>
        <dbReference type="Google" id="ProtNLM"/>
    </source>
</evidence>
<evidence type="ECO:0000313" key="4">
    <source>
        <dbReference type="EMBL" id="EGW31186.1"/>
    </source>
</evidence>
<keyword evidence="5" id="KW-1185">Reference proteome</keyword>
<dbReference type="AlphaFoldDB" id="G3AQV9"/>
<dbReference type="PANTHER" id="PTHR21292:SF1">
    <property type="entry name" value="EXOCYST COMPLEX COMPONENT 3"/>
    <property type="match status" value="1"/>
</dbReference>
<dbReference type="KEGG" id="spaa:SPAPADRAFT_67273"/>
<gene>
    <name evidence="4" type="ORF">SPAPADRAFT_67273</name>
</gene>
<comment type="similarity">
    <text evidence="1">Belongs to the SEC6 family.</text>
</comment>
<evidence type="ECO:0000256" key="3">
    <source>
        <dbReference type="ARBA" id="ARBA00022483"/>
    </source>
</evidence>
<dbReference type="Proteomes" id="UP000000709">
    <property type="component" value="Unassembled WGS sequence"/>
</dbReference>
<dbReference type="RefSeq" id="XP_007375964.1">
    <property type="nucleotide sequence ID" value="XM_007375902.1"/>
</dbReference>
<dbReference type="GeneID" id="18875152"/>
<dbReference type="InterPro" id="IPR010326">
    <property type="entry name" value="EXOC3/Sec6"/>
</dbReference>
<evidence type="ECO:0000256" key="1">
    <source>
        <dbReference type="ARBA" id="ARBA00009447"/>
    </source>
</evidence>
<organism evidence="5">
    <name type="scientific">Spathaspora passalidarum (strain NRRL Y-27907 / 11-Y1)</name>
    <dbReference type="NCBI Taxonomy" id="619300"/>
    <lineage>
        <taxon>Eukaryota</taxon>
        <taxon>Fungi</taxon>
        <taxon>Dikarya</taxon>
        <taxon>Ascomycota</taxon>
        <taxon>Saccharomycotina</taxon>
        <taxon>Pichiomycetes</taxon>
        <taxon>Debaryomycetaceae</taxon>
        <taxon>Spathaspora</taxon>
    </lineage>
</organism>
<dbReference type="Gene3D" id="1.10.357.70">
    <property type="entry name" value="Exocyst complex component Sec6, C-terminal domain"/>
    <property type="match status" value="1"/>
</dbReference>
<dbReference type="HOGENOM" id="CLU_011776_2_0_1"/>
<reference evidence="4 5" key="1">
    <citation type="journal article" date="2011" name="Proc. Natl. Acad. Sci. U.S.A.">
        <title>Comparative genomics of xylose-fermenting fungi for enhanced biofuel production.</title>
        <authorList>
            <person name="Wohlbach D.J."/>
            <person name="Kuo A."/>
            <person name="Sato T.K."/>
            <person name="Potts K.M."/>
            <person name="Salamov A.A."/>
            <person name="LaButti K.M."/>
            <person name="Sun H."/>
            <person name="Clum A."/>
            <person name="Pangilinan J.L."/>
            <person name="Lindquist E.A."/>
            <person name="Lucas S."/>
            <person name="Lapidus A."/>
            <person name="Jin M."/>
            <person name="Gunawan C."/>
            <person name="Balan V."/>
            <person name="Dale B.E."/>
            <person name="Jeffries T.W."/>
            <person name="Zinkel R."/>
            <person name="Barry K.W."/>
            <person name="Grigoriev I.V."/>
            <person name="Gasch A.P."/>
        </authorList>
    </citation>
    <scope>NUCLEOTIDE SEQUENCE [LARGE SCALE GENOMIC DNA]</scope>
    <source>
        <strain evidence="5">NRRL Y-27907 / 11-Y1</strain>
    </source>
</reference>
<keyword evidence="2" id="KW-0813">Transport</keyword>
<dbReference type="OMA" id="LAYDSHY"/>
<dbReference type="Gene3D" id="1.10.357.50">
    <property type="match status" value="1"/>
</dbReference>
<dbReference type="GO" id="GO:0000149">
    <property type="term" value="F:SNARE binding"/>
    <property type="evidence" value="ECO:0007669"/>
    <property type="project" value="TreeGrafter"/>
</dbReference>
<sequence>MSDSALSKIGELIKMEDDLVKISSLRQQFLKEKSSLDINLSATTQRQIDAIMDNLSKLNNTSKRLQSIKGNMNKINQIYDESITDIKDYDTIRKMTIVNSFLTQVSNLKGDIFDFKAFLDILNQNISDEYDQLRQSLTYPLPNIFQIHYAYTQARNFTDYMETYSKSLSDDSRSLVLKIVSPMKHTRVLFDELLKEAIISLIEMAKDENYECIFNVVKVIEIEAREDMKVAMMESLKLSHDNSMINYSNFRSSRRNYKKFFYDKLEESLDETFNNCIEYYPEKMQVYDNLGWLEEELIFVKKSLIMFFPPTWKIDEFIQNVYFNRLHKFTMEVIESEPTAEDLMKILSYDKRYGKFIESLQEGKRTPKDQRSIIGEDLKNVVLEDYLKVIVSKMGEWNRNLMKQETESFRQRSEQPTTYNYFQSYLDDEQGMAVERQFEADVFVLPDFTTPLTMLQQQADVAAESGYSNILVGVIENWSKCYLERIENFRNILEDEIDRYMSIYNKEKYLIKESAVKRLFKRKPSQAIIDPDALTDEEINEISRPGLIEYLTALGNTFVINTDRLQDKFLPKYKDNVHAHYQDRIQQAIESTLTPSTDLNAQIITAIVEIIINDLYPALSTLFTKKWYEEDQQTSNDPISAQLIVQTIKEYMQDLRSYASYDMYSLTFNVLLDKFISSYIRIGLENILHGDGKKIDPTAVKKYKSFSEAVDRDIAVFFGGLSDLFTAKDGYYLMTSLRALEFVADIGMCPDPMNDIPHIWEKNILPTFYFCKVDVVRATCLCRKDMDKVQINQLIPELEAIQRGYHANVEPPEVIVTALANIEFN</sequence>
<dbReference type="PANTHER" id="PTHR21292">
    <property type="entry name" value="EXOCYST COMPLEX COMPONENT SEC6-RELATED"/>
    <property type="match status" value="1"/>
</dbReference>
<dbReference type="eggNOG" id="KOG2286">
    <property type="taxonomic scope" value="Eukaryota"/>
</dbReference>
<evidence type="ECO:0000256" key="2">
    <source>
        <dbReference type="ARBA" id="ARBA00022448"/>
    </source>
</evidence>
<dbReference type="STRING" id="619300.G3AQV9"/>
<accession>G3AQV9</accession>
<dbReference type="OrthoDB" id="190098at2759"/>
<protein>
    <recommendedName>
        <fullName evidence="6">Exocyst complex component Sec6</fullName>
    </recommendedName>
</protein>
<dbReference type="GO" id="GO:0000145">
    <property type="term" value="C:exocyst"/>
    <property type="evidence" value="ECO:0007669"/>
    <property type="project" value="InterPro"/>
</dbReference>
<dbReference type="InterPro" id="IPR042532">
    <property type="entry name" value="EXOC3/Sec6_C"/>
</dbReference>
<dbReference type="InParanoid" id="G3AQV9"/>
<proteinExistence type="inferred from homology"/>
<dbReference type="FunCoup" id="G3AQV9">
    <property type="interactions" value="268"/>
</dbReference>
<evidence type="ECO:0000313" key="5">
    <source>
        <dbReference type="Proteomes" id="UP000000709"/>
    </source>
</evidence>
<dbReference type="GO" id="GO:0051601">
    <property type="term" value="P:exocyst localization"/>
    <property type="evidence" value="ECO:0007669"/>
    <property type="project" value="TreeGrafter"/>
</dbReference>
<dbReference type="GO" id="GO:0006887">
    <property type="term" value="P:exocytosis"/>
    <property type="evidence" value="ECO:0007669"/>
    <property type="project" value="UniProtKB-KW"/>
</dbReference>
<dbReference type="EMBL" id="GL996503">
    <property type="protein sequence ID" value="EGW31186.1"/>
    <property type="molecule type" value="Genomic_DNA"/>
</dbReference>
<keyword evidence="3" id="KW-0268">Exocytosis</keyword>
<name>G3AQV9_SPAPN</name>
<dbReference type="Pfam" id="PF06046">
    <property type="entry name" value="Sec6"/>
    <property type="match status" value="1"/>
</dbReference>